<evidence type="ECO:0000256" key="8">
    <source>
        <dbReference type="ARBA" id="ARBA00063809"/>
    </source>
</evidence>
<dbReference type="SMART" id="SM00450">
    <property type="entry name" value="RHOD"/>
    <property type="match status" value="1"/>
</dbReference>
<keyword evidence="3 15" id="KW-0808">Transferase</keyword>
<dbReference type="InterPro" id="IPR045886">
    <property type="entry name" value="ThiF/MoeB/HesA"/>
</dbReference>
<feature type="domain" description="Rhodanese" evidence="14">
    <location>
        <begin position="305"/>
        <end position="393"/>
    </location>
</feature>
<dbReference type="Pfam" id="PF00581">
    <property type="entry name" value="Rhodanese"/>
    <property type="match status" value="1"/>
</dbReference>
<keyword evidence="16" id="KW-1185">Reference proteome</keyword>
<sequence>MNRERTPEFKPGPELSRDEIRHYSRHIIIPEIGSEGQRRLKAARVLLVGAGGLGSPTAQYLAASGVGTIGIVEHDTVDVSNLQRQVLYTAQDVGRPKVEAAAARLAAMNPHITIVEHRCRIEADNALALLADYDIVVDGTDNFATRYLINDACVLSGKPNVYASVFRFEGMLSVFNLGDGPCYRCLYPEPPPPGFAPSCAEGGVFGVLPGTMGLLQAVETIKLITGIGRPMAGRLLRFDATEMSFRELELRRDPGCCVCGDYPTQTGLVDYAVFCGTGLGDGAGDAEAAPIERVSAQWLQQRLGQADALQLVDVRTLNEHQIVRIDGSLLMPVDEIEEHFHTLDRNLPVVCYCKSGVRSLRAAAFLAERGFRDVASLDGGIEAWTRDIERTDAVY</sequence>
<dbReference type="Pfam" id="PF00899">
    <property type="entry name" value="ThiF"/>
    <property type="match status" value="1"/>
</dbReference>
<dbReference type="AlphaFoldDB" id="A0A371K3Y3"/>
<dbReference type="SUPFAM" id="SSF69572">
    <property type="entry name" value="Activating enzymes of the ubiquitin-like proteins"/>
    <property type="match status" value="1"/>
</dbReference>
<evidence type="ECO:0000313" key="16">
    <source>
        <dbReference type="Proteomes" id="UP000264492"/>
    </source>
</evidence>
<dbReference type="InterPro" id="IPR000594">
    <property type="entry name" value="ThiF_NAD_FAD-bd"/>
</dbReference>
<dbReference type="NCBIfam" id="NF004281">
    <property type="entry name" value="PRK05690.1"/>
    <property type="match status" value="1"/>
</dbReference>
<proteinExistence type="inferred from homology"/>
<evidence type="ECO:0000256" key="7">
    <source>
        <dbReference type="ARBA" id="ARBA00055169"/>
    </source>
</evidence>
<keyword evidence="15" id="KW-0548">Nucleotidyltransferase</keyword>
<dbReference type="GO" id="GO:0005829">
    <property type="term" value="C:cytosol"/>
    <property type="evidence" value="ECO:0007669"/>
    <property type="project" value="TreeGrafter"/>
</dbReference>
<name>A0A371K3Y3_9GAMM</name>
<evidence type="ECO:0000256" key="13">
    <source>
        <dbReference type="ARBA" id="ARBA00078531"/>
    </source>
</evidence>
<keyword evidence="5" id="KW-0067">ATP-binding</keyword>
<dbReference type="Gene3D" id="3.40.50.720">
    <property type="entry name" value="NAD(P)-binding Rossmann-like Domain"/>
    <property type="match status" value="1"/>
</dbReference>
<dbReference type="GO" id="GO:0061605">
    <property type="term" value="F:molybdopterin-synthase adenylyltransferase activity"/>
    <property type="evidence" value="ECO:0007669"/>
    <property type="project" value="UniProtKB-EC"/>
</dbReference>
<dbReference type="OrthoDB" id="9804286at2"/>
<evidence type="ECO:0000259" key="14">
    <source>
        <dbReference type="PROSITE" id="PS50206"/>
    </source>
</evidence>
<dbReference type="PANTHER" id="PTHR10953:SF102">
    <property type="entry name" value="ADENYLYLTRANSFERASE AND SULFURTRANSFERASE MOCS3"/>
    <property type="match status" value="1"/>
</dbReference>
<dbReference type="InterPro" id="IPR036873">
    <property type="entry name" value="Rhodanese-like_dom_sf"/>
</dbReference>
<dbReference type="EMBL" id="QTSU01000001">
    <property type="protein sequence ID" value="RDZ28633.1"/>
    <property type="molecule type" value="Genomic_DNA"/>
</dbReference>
<dbReference type="Proteomes" id="UP000264492">
    <property type="component" value="Unassembled WGS sequence"/>
</dbReference>
<evidence type="ECO:0000256" key="4">
    <source>
        <dbReference type="ARBA" id="ARBA00022741"/>
    </source>
</evidence>
<comment type="catalytic activity">
    <reaction evidence="6">
        <text>[molybdopterin-synthase sulfur-carrier protein]-C-terminal Gly-Gly + ATP + H(+) = [molybdopterin-synthase sulfur-carrier protein]-C-terminal Gly-Gly-AMP + diphosphate</text>
        <dbReference type="Rhea" id="RHEA:43616"/>
        <dbReference type="Rhea" id="RHEA-COMP:12159"/>
        <dbReference type="Rhea" id="RHEA-COMP:12202"/>
        <dbReference type="ChEBI" id="CHEBI:15378"/>
        <dbReference type="ChEBI" id="CHEBI:30616"/>
        <dbReference type="ChEBI" id="CHEBI:33019"/>
        <dbReference type="ChEBI" id="CHEBI:90618"/>
        <dbReference type="ChEBI" id="CHEBI:90778"/>
        <dbReference type="EC" id="2.7.7.80"/>
    </reaction>
</comment>
<evidence type="ECO:0000256" key="6">
    <source>
        <dbReference type="ARBA" id="ARBA00052218"/>
    </source>
</evidence>
<organism evidence="15 16">
    <name type="scientific">Lysobacter silvisoli</name>
    <dbReference type="NCBI Taxonomy" id="2293254"/>
    <lineage>
        <taxon>Bacteria</taxon>
        <taxon>Pseudomonadati</taxon>
        <taxon>Pseudomonadota</taxon>
        <taxon>Gammaproteobacteria</taxon>
        <taxon>Lysobacterales</taxon>
        <taxon>Lysobacteraceae</taxon>
        <taxon>Lysobacter</taxon>
    </lineage>
</organism>
<keyword evidence="4" id="KW-0547">Nucleotide-binding</keyword>
<dbReference type="InterPro" id="IPR001763">
    <property type="entry name" value="Rhodanese-like_dom"/>
</dbReference>
<evidence type="ECO:0000256" key="12">
    <source>
        <dbReference type="ARBA" id="ARBA00075328"/>
    </source>
</evidence>
<dbReference type="CDD" id="cd00757">
    <property type="entry name" value="ThiF_MoeB_HesA_family"/>
    <property type="match status" value="1"/>
</dbReference>
<dbReference type="CDD" id="cd00158">
    <property type="entry name" value="RHOD"/>
    <property type="match status" value="1"/>
</dbReference>
<evidence type="ECO:0000256" key="2">
    <source>
        <dbReference type="ARBA" id="ARBA00009919"/>
    </source>
</evidence>
<dbReference type="Gene3D" id="3.40.250.10">
    <property type="entry name" value="Rhodanese-like domain"/>
    <property type="match status" value="1"/>
</dbReference>
<dbReference type="PANTHER" id="PTHR10953">
    <property type="entry name" value="UBIQUITIN-ACTIVATING ENZYME E1"/>
    <property type="match status" value="1"/>
</dbReference>
<evidence type="ECO:0000313" key="15">
    <source>
        <dbReference type="EMBL" id="RDZ28633.1"/>
    </source>
</evidence>
<comment type="similarity">
    <text evidence="2">Belongs to the HesA/MoeB/ThiF family.</text>
</comment>
<evidence type="ECO:0000256" key="1">
    <source>
        <dbReference type="ARBA" id="ARBA00005046"/>
    </source>
</evidence>
<evidence type="ECO:0000256" key="11">
    <source>
        <dbReference type="ARBA" id="ARBA00075110"/>
    </source>
</evidence>
<comment type="function">
    <text evidence="7">Catalyzes the adenylation by ATP of the carboxyl group of the C-terminal glycine of sulfur carrier protein MoaD.</text>
</comment>
<dbReference type="PROSITE" id="PS50206">
    <property type="entry name" value="RHODANESE_3"/>
    <property type="match status" value="1"/>
</dbReference>
<evidence type="ECO:0000256" key="3">
    <source>
        <dbReference type="ARBA" id="ARBA00022679"/>
    </source>
</evidence>
<gene>
    <name evidence="15" type="ORF">DX914_05775</name>
</gene>
<dbReference type="GO" id="GO:0005524">
    <property type="term" value="F:ATP binding"/>
    <property type="evidence" value="ECO:0007669"/>
    <property type="project" value="UniProtKB-KW"/>
</dbReference>
<dbReference type="GO" id="GO:0004792">
    <property type="term" value="F:thiosulfate-cyanide sulfurtransferase activity"/>
    <property type="evidence" value="ECO:0007669"/>
    <property type="project" value="TreeGrafter"/>
</dbReference>
<evidence type="ECO:0000256" key="9">
    <source>
        <dbReference type="ARBA" id="ARBA00066884"/>
    </source>
</evidence>
<accession>A0A371K3Y3</accession>
<comment type="caution">
    <text evidence="15">The sequence shown here is derived from an EMBL/GenBank/DDBJ whole genome shotgun (WGS) entry which is preliminary data.</text>
</comment>
<dbReference type="GO" id="GO:0008146">
    <property type="term" value="F:sulfotransferase activity"/>
    <property type="evidence" value="ECO:0007669"/>
    <property type="project" value="TreeGrafter"/>
</dbReference>
<evidence type="ECO:0000256" key="10">
    <source>
        <dbReference type="ARBA" id="ARBA00073635"/>
    </source>
</evidence>
<dbReference type="FunFam" id="3.40.50.720:FF:000033">
    <property type="entry name" value="Adenylyltransferase and sulfurtransferase MOCS3"/>
    <property type="match status" value="1"/>
</dbReference>
<protein>
    <recommendedName>
        <fullName evidence="10">Molybdopterin-synthase adenylyltransferase</fullName>
        <ecNumber evidence="9">2.7.7.80</ecNumber>
    </recommendedName>
    <alternativeName>
        <fullName evidence="13">MoaD protein adenylase</fullName>
    </alternativeName>
    <alternativeName>
        <fullName evidence="11">Molybdopterin-converting factor subunit 1 adenylase</fullName>
    </alternativeName>
    <alternativeName>
        <fullName evidence="12">Sulfur carrier protein MoaD adenylyltransferase</fullName>
    </alternativeName>
</protein>
<dbReference type="RefSeq" id="WP_115858072.1">
    <property type="nucleotide sequence ID" value="NZ_QTSU01000001.1"/>
</dbReference>
<reference evidence="15 16" key="1">
    <citation type="submission" date="2018-08" db="EMBL/GenBank/DDBJ databases">
        <title>Lysobacter sp. zong2l5, whole genome shotgun sequence.</title>
        <authorList>
            <person name="Zhang X."/>
            <person name="Feng G."/>
            <person name="Zhu H."/>
        </authorList>
    </citation>
    <scope>NUCLEOTIDE SEQUENCE [LARGE SCALE GENOMIC DNA]</scope>
    <source>
        <strain evidence="16">zong2l5</strain>
    </source>
</reference>
<comment type="pathway">
    <text evidence="1">Cofactor biosynthesis; molybdopterin biosynthesis.</text>
</comment>
<dbReference type="InterPro" id="IPR035985">
    <property type="entry name" value="Ubiquitin-activating_enz"/>
</dbReference>
<evidence type="ECO:0000256" key="5">
    <source>
        <dbReference type="ARBA" id="ARBA00022840"/>
    </source>
</evidence>
<dbReference type="GO" id="GO:0008641">
    <property type="term" value="F:ubiquitin-like modifier activating enzyme activity"/>
    <property type="evidence" value="ECO:0007669"/>
    <property type="project" value="InterPro"/>
</dbReference>
<comment type="subunit">
    <text evidence="8">Homodimer. Forms a stable heterotetrameric complex of 2 MoeB and 2 MoaD during adenylation of MoaD.</text>
</comment>
<dbReference type="EC" id="2.7.7.80" evidence="9"/>